<sequence>MSAELSDTLNRLRLQDYLPALVENGFDSWDVVCDITEEDLAHLGFKLGHRRVLQREIAASRGVLGADSNSPSPHTMTPPENHDSQSPASPRVEERTKRRYRRKPRPDINAPQKPKTAYVNFADNLRTDPAISSLSFVDIAREVGRRWQALPPEQKHTWECQAARDMQEYEAQMDEYKTTENYRRYQNYLKAFRQDQFQGTRSRSTPKSSWWSNFKV</sequence>
<name>A0ACB5SG33_9PEZI</name>
<comment type="caution">
    <text evidence="1">The sequence shown here is derived from an EMBL/GenBank/DDBJ whole genome shotgun (WGS) entry which is preliminary data.</text>
</comment>
<keyword evidence="2" id="KW-1185">Reference proteome</keyword>
<gene>
    <name evidence="1" type="primary">g2579</name>
    <name evidence="1" type="ORF">NpPPO83_00002579</name>
</gene>
<accession>A0ACB5SG33</accession>
<dbReference type="EMBL" id="BSXG01000088">
    <property type="protein sequence ID" value="GME39400.1"/>
    <property type="molecule type" value="Genomic_DNA"/>
</dbReference>
<evidence type="ECO:0000313" key="1">
    <source>
        <dbReference type="EMBL" id="GME39400.1"/>
    </source>
</evidence>
<protein>
    <submittedName>
        <fullName evidence="1">Uncharacterized protein</fullName>
    </submittedName>
</protein>
<reference evidence="1" key="1">
    <citation type="submission" date="2024-09" db="EMBL/GenBank/DDBJ databases">
        <title>Draft Genome Sequences of Neofusicoccum parvum.</title>
        <authorList>
            <person name="Ashida A."/>
            <person name="Camagna M."/>
            <person name="Tanaka A."/>
            <person name="Takemoto D."/>
        </authorList>
    </citation>
    <scope>NUCLEOTIDE SEQUENCE</scope>
    <source>
        <strain evidence="1">PPO83</strain>
    </source>
</reference>
<organism evidence="1 2">
    <name type="scientific">Neofusicoccum parvum</name>
    <dbReference type="NCBI Taxonomy" id="310453"/>
    <lineage>
        <taxon>Eukaryota</taxon>
        <taxon>Fungi</taxon>
        <taxon>Dikarya</taxon>
        <taxon>Ascomycota</taxon>
        <taxon>Pezizomycotina</taxon>
        <taxon>Dothideomycetes</taxon>
        <taxon>Dothideomycetes incertae sedis</taxon>
        <taxon>Botryosphaeriales</taxon>
        <taxon>Botryosphaeriaceae</taxon>
        <taxon>Neofusicoccum</taxon>
    </lineage>
</organism>
<evidence type="ECO:0000313" key="2">
    <source>
        <dbReference type="Proteomes" id="UP001165186"/>
    </source>
</evidence>
<dbReference type="Proteomes" id="UP001165186">
    <property type="component" value="Unassembled WGS sequence"/>
</dbReference>
<proteinExistence type="predicted"/>